<reference evidence="9" key="1">
    <citation type="submission" date="2016-11" db="EMBL/GenBank/DDBJ databases">
        <authorList>
            <person name="Varghese N."/>
            <person name="Submissions S."/>
        </authorList>
    </citation>
    <scope>NUCLEOTIDE SEQUENCE [LARGE SCALE GENOMIC DNA]</scope>
    <source>
        <strain evidence="9">DSM 15292</strain>
    </source>
</reference>
<dbReference type="Gene3D" id="3.30.450.40">
    <property type="match status" value="1"/>
</dbReference>
<dbReference type="OrthoDB" id="9782110at2"/>
<dbReference type="PROSITE" id="PS50045">
    <property type="entry name" value="SIGMA54_INTERACT_4"/>
    <property type="match status" value="1"/>
</dbReference>
<dbReference type="RefSeq" id="WP_074223591.1">
    <property type="nucleotide sequence ID" value="NZ_FSRC01000001.1"/>
</dbReference>
<dbReference type="InterPro" id="IPR058031">
    <property type="entry name" value="AAA_lid_NorR"/>
</dbReference>
<accession>A0A1N6DGN7</accession>
<evidence type="ECO:0000256" key="4">
    <source>
        <dbReference type="ARBA" id="ARBA00023125"/>
    </source>
</evidence>
<dbReference type="SUPFAM" id="SSF55781">
    <property type="entry name" value="GAF domain-like"/>
    <property type="match status" value="1"/>
</dbReference>
<evidence type="ECO:0000256" key="1">
    <source>
        <dbReference type="ARBA" id="ARBA00022741"/>
    </source>
</evidence>
<evidence type="ECO:0000256" key="3">
    <source>
        <dbReference type="ARBA" id="ARBA00023015"/>
    </source>
</evidence>
<dbReference type="InterPro" id="IPR002078">
    <property type="entry name" value="Sigma_54_int"/>
</dbReference>
<dbReference type="PANTHER" id="PTHR32071:SF117">
    <property type="entry name" value="PTS-DEPENDENT DIHYDROXYACETONE KINASE OPERON REGULATORY PROTEIN-RELATED"/>
    <property type="match status" value="1"/>
</dbReference>
<dbReference type="Gene3D" id="1.10.10.60">
    <property type="entry name" value="Homeodomain-like"/>
    <property type="match status" value="1"/>
</dbReference>
<dbReference type="Pfam" id="PF25601">
    <property type="entry name" value="AAA_lid_14"/>
    <property type="match status" value="1"/>
</dbReference>
<dbReference type="SUPFAM" id="SSF52540">
    <property type="entry name" value="P-loop containing nucleoside triphosphate hydrolases"/>
    <property type="match status" value="1"/>
</dbReference>
<dbReference type="Gene3D" id="1.10.8.60">
    <property type="match status" value="1"/>
</dbReference>
<name>A0A1N6DGN7_9BACT</name>
<dbReference type="SUPFAM" id="SSF55785">
    <property type="entry name" value="PYP-like sensor domain (PAS domain)"/>
    <property type="match status" value="1"/>
</dbReference>
<dbReference type="GO" id="GO:0006355">
    <property type="term" value="P:regulation of DNA-templated transcription"/>
    <property type="evidence" value="ECO:0007669"/>
    <property type="project" value="InterPro"/>
</dbReference>
<keyword evidence="9" id="KW-1185">Reference proteome</keyword>
<evidence type="ECO:0000256" key="5">
    <source>
        <dbReference type="ARBA" id="ARBA00023159"/>
    </source>
</evidence>
<dbReference type="Gene3D" id="3.30.450.20">
    <property type="entry name" value="PAS domain"/>
    <property type="match status" value="1"/>
</dbReference>
<keyword evidence="1" id="KW-0547">Nucleotide-binding</keyword>
<dbReference type="GO" id="GO:0005524">
    <property type="term" value="F:ATP binding"/>
    <property type="evidence" value="ECO:0007669"/>
    <property type="project" value="UniProtKB-KW"/>
</dbReference>
<dbReference type="Pfam" id="PF02954">
    <property type="entry name" value="HTH_8"/>
    <property type="match status" value="1"/>
</dbReference>
<evidence type="ECO:0000313" key="9">
    <source>
        <dbReference type="Proteomes" id="UP000185221"/>
    </source>
</evidence>
<dbReference type="InterPro" id="IPR003593">
    <property type="entry name" value="AAA+_ATPase"/>
</dbReference>
<dbReference type="PROSITE" id="PS00688">
    <property type="entry name" value="SIGMA54_INTERACT_3"/>
    <property type="match status" value="1"/>
</dbReference>
<sequence>MQPQKSTPSIIALKQIVESTSQFTGKEFFEALVKHLAEILDVYGVWVTEYWEDQNKLNALAFWLDGAYVDKYEYSVPNTPCEPVLNGHDICHIPNKVIDLYPKDPDLKPLGAVSYMGISLRDIDGKILGHLALLDNKPMPEIPEVFAIFKIFASRAAAELRRELIQKKVIESESKLYRLVNGTTDAIIEFNSEFKITQANDAANQLFEFKDLVFLGIDVKNLFDAHSSKTFELSILNYNNLCDTNGSLNFEEPFVCLNCKGESFPTKINLSSYLFENNLYYALFIRNIKDEVSSNMKIKELHAETAMLKEKVNAQQFNYIIGDSEPIKKCLEQVIQVARTNANVLILGETGTGKELFAKAVHESSDRSSKPMITLNCAALPAELIESELFGHVKGAFTGALTAREGRFSLADQGSIFLDEIAELPLPLQAKLLRVIQEGTFEPVGSSETKKVDVRIIAATHRNLQKQIEEGKFREDLFYRLNVFPINIPPLRERGDDITLIANAFFEKFTKNKALYVMPLTKRDLNKLSLYHWPGNVRELQNIIERGVITSKDGNFNLDSILPNSENKTPENSKSPSILTNDDIIEIEKNNIINALNLTNWRISGEDGAAHLLNLPRTTLTSKIKKFGIKQVAIG</sequence>
<dbReference type="PANTHER" id="PTHR32071">
    <property type="entry name" value="TRANSCRIPTIONAL REGULATORY PROTEIN"/>
    <property type="match status" value="1"/>
</dbReference>
<evidence type="ECO:0000256" key="6">
    <source>
        <dbReference type="ARBA" id="ARBA00023163"/>
    </source>
</evidence>
<dbReference type="SMART" id="SM00382">
    <property type="entry name" value="AAA"/>
    <property type="match status" value="1"/>
</dbReference>
<dbReference type="InterPro" id="IPR035965">
    <property type="entry name" value="PAS-like_dom_sf"/>
</dbReference>
<dbReference type="PROSITE" id="PS00675">
    <property type="entry name" value="SIGMA54_INTERACT_1"/>
    <property type="match status" value="1"/>
</dbReference>
<dbReference type="SUPFAM" id="SSF46689">
    <property type="entry name" value="Homeodomain-like"/>
    <property type="match status" value="1"/>
</dbReference>
<dbReference type="InterPro" id="IPR027417">
    <property type="entry name" value="P-loop_NTPase"/>
</dbReference>
<dbReference type="EMBL" id="FSRC01000001">
    <property type="protein sequence ID" value="SIN69887.1"/>
    <property type="molecule type" value="Genomic_DNA"/>
</dbReference>
<proteinExistence type="predicted"/>
<dbReference type="InterPro" id="IPR009057">
    <property type="entry name" value="Homeodomain-like_sf"/>
</dbReference>
<keyword evidence="5" id="KW-0010">Activator</keyword>
<dbReference type="Proteomes" id="UP000185221">
    <property type="component" value="Unassembled WGS sequence"/>
</dbReference>
<dbReference type="GO" id="GO:0043565">
    <property type="term" value="F:sequence-specific DNA binding"/>
    <property type="evidence" value="ECO:0007669"/>
    <property type="project" value="InterPro"/>
</dbReference>
<gene>
    <name evidence="8" type="ORF">SAMN05444394_0874</name>
</gene>
<dbReference type="InterPro" id="IPR000014">
    <property type="entry name" value="PAS"/>
</dbReference>
<dbReference type="InterPro" id="IPR025662">
    <property type="entry name" value="Sigma_54_int_dom_ATP-bd_1"/>
</dbReference>
<dbReference type="InterPro" id="IPR002197">
    <property type="entry name" value="HTH_Fis"/>
</dbReference>
<dbReference type="Pfam" id="PF00158">
    <property type="entry name" value="Sigma54_activat"/>
    <property type="match status" value="1"/>
</dbReference>
<feature type="domain" description="Sigma-54 factor interaction" evidence="7">
    <location>
        <begin position="320"/>
        <end position="549"/>
    </location>
</feature>
<dbReference type="STRING" id="226505.SAMN05444394_0874"/>
<keyword evidence="3" id="KW-0805">Transcription regulation</keyword>
<evidence type="ECO:0000256" key="2">
    <source>
        <dbReference type="ARBA" id="ARBA00022840"/>
    </source>
</evidence>
<keyword evidence="6" id="KW-0804">Transcription</keyword>
<evidence type="ECO:0000259" key="7">
    <source>
        <dbReference type="PROSITE" id="PS50045"/>
    </source>
</evidence>
<evidence type="ECO:0000313" key="8">
    <source>
        <dbReference type="EMBL" id="SIN69887.1"/>
    </source>
</evidence>
<dbReference type="InterPro" id="IPR025944">
    <property type="entry name" value="Sigma_54_int_dom_CS"/>
</dbReference>
<dbReference type="CDD" id="cd00009">
    <property type="entry name" value="AAA"/>
    <property type="match status" value="1"/>
</dbReference>
<dbReference type="InterPro" id="IPR029016">
    <property type="entry name" value="GAF-like_dom_sf"/>
</dbReference>
<keyword evidence="4" id="KW-0238">DNA-binding</keyword>
<dbReference type="FunFam" id="3.40.50.300:FF:000006">
    <property type="entry name" value="DNA-binding transcriptional regulator NtrC"/>
    <property type="match status" value="1"/>
</dbReference>
<protein>
    <submittedName>
        <fullName evidence="8">PAS domain-containing protein</fullName>
    </submittedName>
</protein>
<keyword evidence="2" id="KW-0067">ATP-binding</keyword>
<dbReference type="AlphaFoldDB" id="A0A1N6DGN7"/>
<dbReference type="Gene3D" id="3.40.50.300">
    <property type="entry name" value="P-loop containing nucleotide triphosphate hydrolases"/>
    <property type="match status" value="1"/>
</dbReference>
<organism evidence="8 9">
    <name type="scientific">Algoriphagus halophilus</name>
    <dbReference type="NCBI Taxonomy" id="226505"/>
    <lineage>
        <taxon>Bacteria</taxon>
        <taxon>Pseudomonadati</taxon>
        <taxon>Bacteroidota</taxon>
        <taxon>Cytophagia</taxon>
        <taxon>Cytophagales</taxon>
        <taxon>Cyclobacteriaceae</taxon>
        <taxon>Algoriphagus</taxon>
    </lineage>
</organism>
<dbReference type="Pfam" id="PF13426">
    <property type="entry name" value="PAS_9"/>
    <property type="match status" value="1"/>
</dbReference>